<organism evidence="2 3">
    <name type="scientific">Gouania willdenowi</name>
    <name type="common">Blunt-snouted clingfish</name>
    <name type="synonym">Lepadogaster willdenowi</name>
    <dbReference type="NCBI Taxonomy" id="441366"/>
    <lineage>
        <taxon>Eukaryota</taxon>
        <taxon>Metazoa</taxon>
        <taxon>Chordata</taxon>
        <taxon>Craniata</taxon>
        <taxon>Vertebrata</taxon>
        <taxon>Euteleostomi</taxon>
        <taxon>Actinopterygii</taxon>
        <taxon>Neopterygii</taxon>
        <taxon>Teleostei</taxon>
        <taxon>Neoteleostei</taxon>
        <taxon>Acanthomorphata</taxon>
        <taxon>Ovalentaria</taxon>
        <taxon>Blenniimorphae</taxon>
        <taxon>Blenniiformes</taxon>
        <taxon>Gobiesocoidei</taxon>
        <taxon>Gobiesocidae</taxon>
        <taxon>Gobiesocinae</taxon>
        <taxon>Gouania</taxon>
    </lineage>
</organism>
<evidence type="ECO:0000313" key="2">
    <source>
        <dbReference type="Ensembl" id="ENSGWIP00000024022.1"/>
    </source>
</evidence>
<reference evidence="2" key="3">
    <citation type="submission" date="2025-09" db="UniProtKB">
        <authorList>
            <consortium name="Ensembl"/>
        </authorList>
    </citation>
    <scope>IDENTIFICATION</scope>
</reference>
<evidence type="ECO:0000256" key="1">
    <source>
        <dbReference type="SAM" id="MobiDB-lite"/>
    </source>
</evidence>
<feature type="region of interest" description="Disordered" evidence="1">
    <location>
        <begin position="29"/>
        <end position="64"/>
    </location>
</feature>
<reference evidence="2" key="1">
    <citation type="submission" date="2020-06" db="EMBL/GenBank/DDBJ databases">
        <authorList>
            <consortium name="Wellcome Sanger Institute Data Sharing"/>
        </authorList>
    </citation>
    <scope>NUCLEOTIDE SEQUENCE [LARGE SCALE GENOMIC DNA]</scope>
</reference>
<protein>
    <submittedName>
        <fullName evidence="2">Synphilin-1-like</fullName>
    </submittedName>
</protein>
<accession>A0A8C5EM94</accession>
<dbReference type="AlphaFoldDB" id="A0A8C5EM94"/>
<feature type="compositionally biased region" description="Basic and acidic residues" evidence="1">
    <location>
        <begin position="30"/>
        <end position="42"/>
    </location>
</feature>
<proteinExistence type="predicted"/>
<name>A0A8C5EM94_GOUWI</name>
<gene>
    <name evidence="2" type="primary">LOC114469146</name>
</gene>
<dbReference type="Proteomes" id="UP000694680">
    <property type="component" value="Chromosome 9"/>
</dbReference>
<sequence>MEAPEYLDLDEIDFSDDSYSVTSLKSIPELSRRRDGAAEERPVTGVHLSGGGTLERNRGMKSSSLVHTEPLSLGSSSTQTQVHIPQFYYHV</sequence>
<dbReference type="Ensembl" id="ENSGWIT00000026300.1">
    <property type="protein sequence ID" value="ENSGWIP00000024022.1"/>
    <property type="gene ID" value="ENSGWIG00000012783.1"/>
</dbReference>
<reference evidence="2" key="2">
    <citation type="submission" date="2025-08" db="UniProtKB">
        <authorList>
            <consortium name="Ensembl"/>
        </authorList>
    </citation>
    <scope>IDENTIFICATION</scope>
</reference>
<evidence type="ECO:0000313" key="3">
    <source>
        <dbReference type="Proteomes" id="UP000694680"/>
    </source>
</evidence>
<keyword evidence="3" id="KW-1185">Reference proteome</keyword>